<evidence type="ECO:0000256" key="6">
    <source>
        <dbReference type="ARBA" id="ARBA00022927"/>
    </source>
</evidence>
<keyword evidence="7 10" id="KW-1133">Transmembrane helix</keyword>
<dbReference type="Proteomes" id="UP001163105">
    <property type="component" value="Unassembled WGS sequence"/>
</dbReference>
<feature type="transmembrane region" description="Helical" evidence="10">
    <location>
        <begin position="754"/>
        <end position="774"/>
    </location>
</feature>
<evidence type="ECO:0000313" key="12">
    <source>
        <dbReference type="EMBL" id="KAJ6440203.1"/>
    </source>
</evidence>
<evidence type="ECO:0000256" key="2">
    <source>
        <dbReference type="ARBA" id="ARBA00008807"/>
    </source>
</evidence>
<comment type="caution">
    <text evidence="12">The sequence shown here is derived from an EMBL/GenBank/DDBJ whole genome shotgun (WGS) entry which is preliminary data.</text>
</comment>
<name>A0AB34FL21_9HYPO</name>
<keyword evidence="13" id="KW-1185">Reference proteome</keyword>
<reference evidence="12" key="1">
    <citation type="submission" date="2023-01" db="EMBL/GenBank/DDBJ databases">
        <title>The growth and conidiation of Purpureocillium lavendulum are regulated by nitrogen source and histone H3K14 acetylation.</title>
        <authorList>
            <person name="Tang P."/>
            <person name="Han J."/>
            <person name="Zhang C."/>
            <person name="Tang P."/>
            <person name="Qi F."/>
            <person name="Zhang K."/>
            <person name="Liang L."/>
        </authorList>
    </citation>
    <scope>NUCLEOTIDE SEQUENCE</scope>
    <source>
        <strain evidence="12">YMF1.00683</strain>
    </source>
</reference>
<feature type="transmembrane region" description="Helical" evidence="10">
    <location>
        <begin position="455"/>
        <end position="475"/>
    </location>
</feature>
<dbReference type="NCBIfam" id="TIGR00728">
    <property type="entry name" value="OPT_sfam"/>
    <property type="match status" value="1"/>
</dbReference>
<feature type="transmembrane region" description="Helical" evidence="10">
    <location>
        <begin position="344"/>
        <end position="363"/>
    </location>
</feature>
<dbReference type="InterPro" id="IPR004648">
    <property type="entry name" value="Oligpept_transpt"/>
</dbReference>
<feature type="transmembrane region" description="Helical" evidence="10">
    <location>
        <begin position="725"/>
        <end position="742"/>
    </location>
</feature>
<feature type="transmembrane region" description="Helical" evidence="10">
    <location>
        <begin position="375"/>
        <end position="401"/>
    </location>
</feature>
<evidence type="ECO:0000256" key="10">
    <source>
        <dbReference type="SAM" id="Phobius"/>
    </source>
</evidence>
<keyword evidence="8 10" id="KW-0472">Membrane</keyword>
<evidence type="ECO:0000313" key="13">
    <source>
        <dbReference type="Proteomes" id="UP001163105"/>
    </source>
</evidence>
<feature type="transmembrane region" description="Helical" evidence="10">
    <location>
        <begin position="677"/>
        <end position="695"/>
    </location>
</feature>
<comment type="similarity">
    <text evidence="2">Belongs to the oligopeptide OPT transporter family.</text>
</comment>
<evidence type="ECO:0000256" key="8">
    <source>
        <dbReference type="ARBA" id="ARBA00023136"/>
    </source>
</evidence>
<evidence type="ECO:0000256" key="9">
    <source>
        <dbReference type="SAM" id="MobiDB-lite"/>
    </source>
</evidence>
<feature type="domain" description="Heterokaryon incompatibility" evidence="11">
    <location>
        <begin position="810"/>
        <end position="905"/>
    </location>
</feature>
<evidence type="ECO:0000256" key="7">
    <source>
        <dbReference type="ARBA" id="ARBA00022989"/>
    </source>
</evidence>
<dbReference type="GO" id="GO:0015031">
    <property type="term" value="P:protein transport"/>
    <property type="evidence" value="ECO:0007669"/>
    <property type="project" value="UniProtKB-KW"/>
</dbReference>
<keyword evidence="6" id="KW-0653">Protein transport</keyword>
<dbReference type="PANTHER" id="PTHR22601">
    <property type="entry name" value="ISP4 LIKE PROTEIN"/>
    <property type="match status" value="1"/>
</dbReference>
<feature type="transmembrane region" description="Helical" evidence="10">
    <location>
        <begin position="304"/>
        <end position="324"/>
    </location>
</feature>
<comment type="subcellular location">
    <subcellularLocation>
        <location evidence="1">Membrane</location>
        <topology evidence="1">Multi-pass membrane protein</topology>
    </subcellularLocation>
</comment>
<dbReference type="GO" id="GO:0016020">
    <property type="term" value="C:membrane"/>
    <property type="evidence" value="ECO:0007669"/>
    <property type="project" value="UniProtKB-SubCell"/>
</dbReference>
<evidence type="ECO:0000256" key="3">
    <source>
        <dbReference type="ARBA" id="ARBA00022448"/>
    </source>
</evidence>
<accession>A0AB34FL21</accession>
<gene>
    <name evidence="12" type="ORF">O9K51_08094</name>
</gene>
<dbReference type="EMBL" id="JAQHRD010000006">
    <property type="protein sequence ID" value="KAJ6440203.1"/>
    <property type="molecule type" value="Genomic_DNA"/>
</dbReference>
<dbReference type="Pfam" id="PF03169">
    <property type="entry name" value="OPT"/>
    <property type="match status" value="1"/>
</dbReference>
<organism evidence="12 13">
    <name type="scientific">Purpureocillium lavendulum</name>
    <dbReference type="NCBI Taxonomy" id="1247861"/>
    <lineage>
        <taxon>Eukaryota</taxon>
        <taxon>Fungi</taxon>
        <taxon>Dikarya</taxon>
        <taxon>Ascomycota</taxon>
        <taxon>Pezizomycotina</taxon>
        <taxon>Sordariomycetes</taxon>
        <taxon>Hypocreomycetidae</taxon>
        <taxon>Hypocreales</taxon>
        <taxon>Ophiocordycipitaceae</taxon>
        <taxon>Purpureocillium</taxon>
    </lineage>
</organism>
<evidence type="ECO:0000256" key="1">
    <source>
        <dbReference type="ARBA" id="ARBA00004141"/>
    </source>
</evidence>
<dbReference type="GO" id="GO:0035673">
    <property type="term" value="F:oligopeptide transmembrane transporter activity"/>
    <property type="evidence" value="ECO:0007669"/>
    <property type="project" value="InterPro"/>
</dbReference>
<sequence length="1335" mass="151648">MSQTGDDMDRDAPEPGVVKSHSNGVSEDIVEKVAKELAASWSLEAVRAMMQNVLAIHDGDPNFPFVTLQNIKEFVANDDILEHPEKHDQLVQEMKLEAALITNNSPYAEVRSVVDNHDDPTLPVSTIRAWTLGCLFSVFLSFVNQLFSIRQPSIRFDTNIAQLLAFPLGKAWEKWVPNYQFTLFGKAISLNPGRFNKKEHMLIAIMANTSRSLPYTNFIIWTQVLPQYFNQQYARNFGYMLLNAFATNFIGYGLAGLTRRFLVYPSYCVWPMSLTTIALNTALHDEGTQTVMGPFGQMWSMSRYRFFLYTFSGMFIYFWFPNYLFQVLSYFSWMTWIAPNNLNLNILTGMQNGLGLLNPLPTFDWNVICFSTDPLMIPSFATFNAVTGMFISGLLILGVWYTNTWNTGFLPINTNRVHDHFAKLYNVSRTLDSRGMFDLNKYMDYSAPYMGAANALIYGWFFAIYTAILTHVILYQRYEVMMGFRNLFQGLKFPWRRPAAEKTTRQPAQGEYSDVHNRLMAAYPEVSEWWYFSVLVISVVFGVLGIALWPTYTSPAVVLYGILLCLIFVIPIGVTVSMTGIEITLNVLAEFIGGMIVEGNALAMNFFKSYGYVTCAHAISFANDLKIAHYMDIKDVCTKHAPMRFLCPGPNGFMTASVLWGTIGPIKVFGKDGQYKWLLLGFPLGMVLVSCTWGLKKLWPNSRALRQVHVVAAIAGSLHWAPYSFSYAWPAVPVAWFSWIYIRGRHLAFWSKYNFVLSASLSAGVAIAAIFMLFSVQWAGVSVDWWGNTQPFKGIQTIQPMIHVGGVFRVDAVCINQADPQEKSIQVRMMGDIYRAAISVVVWVGPARTDTNLAFQQLDKLRRAIATSPAKVDEFWQNEKGGSWIECLNDLIQRPYWTRAWTVQEVVLAHDAVLYSGPYTTPFFDLANILVHPATAKHLNVTYGLYSYLKQTFALRSRSSEDPKCGLFGLAYTFRHRLVTEPRDKLFAFIGLLKLSSSIPSGEFAVDYRKSKRDLWISLAKETMARHETLLPLAVAERARSLDASWCYDWSERSRDPNHYQEQCQLFWAGGLDDPRYYPLQASSFSAAGGLKARIRIDLEAPTVIAVQGITHGVIVATGDSVSSWTIPLGRPNYMQLFEKWESLVGGPWGDDPGKEMERKLSMTVTGGAWAEEPQSWRAWNTRNYSQRPWDWRYILDPEGLTKGTDKGIGYKPSRHLDDEQNDQATRYAKVRDDACEGRRMFLLDGDKGFGLGPESLEIGDRVVILPGCDVPLVLHRRNWKRWRRMYDNENKAKLYGSTWKVIGQAYVHDIMRYDGDLAEDIAHGKVTLEEFLID</sequence>
<dbReference type="Pfam" id="PF06985">
    <property type="entry name" value="HET"/>
    <property type="match status" value="1"/>
</dbReference>
<keyword evidence="3" id="KW-0813">Transport</keyword>
<feature type="transmembrane region" description="Helical" evidence="10">
    <location>
        <begin position="557"/>
        <end position="576"/>
    </location>
</feature>
<dbReference type="NCBIfam" id="TIGR00727">
    <property type="entry name" value="ISP4_OPT"/>
    <property type="match status" value="1"/>
</dbReference>
<proteinExistence type="inferred from homology"/>
<feature type="transmembrane region" description="Helical" evidence="10">
    <location>
        <begin position="529"/>
        <end position="551"/>
    </location>
</feature>
<protein>
    <submittedName>
        <fullName evidence="12">OPT oligopeptide transporter family</fullName>
    </submittedName>
</protein>
<feature type="transmembrane region" description="Helical" evidence="10">
    <location>
        <begin position="261"/>
        <end position="283"/>
    </location>
</feature>
<dbReference type="InterPro" id="IPR010730">
    <property type="entry name" value="HET"/>
</dbReference>
<keyword evidence="4 10" id="KW-0812">Transmembrane</keyword>
<feature type="region of interest" description="Disordered" evidence="9">
    <location>
        <begin position="1"/>
        <end position="24"/>
    </location>
</feature>
<evidence type="ECO:0000259" key="11">
    <source>
        <dbReference type="Pfam" id="PF06985"/>
    </source>
</evidence>
<feature type="transmembrane region" description="Helical" evidence="10">
    <location>
        <begin position="237"/>
        <end position="255"/>
    </location>
</feature>
<evidence type="ECO:0000256" key="5">
    <source>
        <dbReference type="ARBA" id="ARBA00022856"/>
    </source>
</evidence>
<dbReference type="InterPro" id="IPR004813">
    <property type="entry name" value="OPT"/>
</dbReference>
<keyword evidence="5" id="KW-0571">Peptide transport</keyword>
<evidence type="ECO:0000256" key="4">
    <source>
        <dbReference type="ARBA" id="ARBA00022692"/>
    </source>
</evidence>